<protein>
    <submittedName>
        <fullName evidence="1">Uncharacterized protein</fullName>
    </submittedName>
</protein>
<sequence length="168" mass="19339">MARRARAALRKVESYPPQQGKTRRSIISAFFICYGTHSLQPVTGQPFTTPKLLFSCCCRYLPLFHHLQLPFTEGLPFNRLDAPAPQCDSRPTFGRNYLLTVYLLSIAGPRKTTPIKLPHSAAESFLLLRIPSIRRHQFRSQNLDVKKVLYNCQRNYSRRVPGPCYLCR</sequence>
<gene>
    <name evidence="1" type="ORF">BGW36DRAFT_190058</name>
</gene>
<dbReference type="GeneID" id="70240072"/>
<comment type="caution">
    <text evidence="1">The sequence shown here is derived from an EMBL/GenBank/DDBJ whole genome shotgun (WGS) entry which is preliminary data.</text>
</comment>
<organism evidence="1 2">
    <name type="scientific">Talaromyces proteolyticus</name>
    <dbReference type="NCBI Taxonomy" id="1131652"/>
    <lineage>
        <taxon>Eukaryota</taxon>
        <taxon>Fungi</taxon>
        <taxon>Dikarya</taxon>
        <taxon>Ascomycota</taxon>
        <taxon>Pezizomycotina</taxon>
        <taxon>Eurotiomycetes</taxon>
        <taxon>Eurotiomycetidae</taxon>
        <taxon>Eurotiales</taxon>
        <taxon>Trichocomaceae</taxon>
        <taxon>Talaromyces</taxon>
        <taxon>Talaromyces sect. Bacilispori</taxon>
    </lineage>
</organism>
<name>A0AAD4KQ79_9EURO</name>
<dbReference type="Proteomes" id="UP001201262">
    <property type="component" value="Unassembled WGS sequence"/>
</dbReference>
<dbReference type="EMBL" id="JAJTJA010000007">
    <property type="protein sequence ID" value="KAH8696676.1"/>
    <property type="molecule type" value="Genomic_DNA"/>
</dbReference>
<dbReference type="RefSeq" id="XP_046071612.1">
    <property type="nucleotide sequence ID" value="XM_046209785.1"/>
</dbReference>
<keyword evidence="2" id="KW-1185">Reference proteome</keyword>
<accession>A0AAD4KQ79</accession>
<dbReference type="AlphaFoldDB" id="A0AAD4KQ79"/>
<evidence type="ECO:0000313" key="1">
    <source>
        <dbReference type="EMBL" id="KAH8696676.1"/>
    </source>
</evidence>
<evidence type="ECO:0000313" key="2">
    <source>
        <dbReference type="Proteomes" id="UP001201262"/>
    </source>
</evidence>
<proteinExistence type="predicted"/>
<reference evidence="1" key="1">
    <citation type="submission" date="2021-12" db="EMBL/GenBank/DDBJ databases">
        <title>Convergent genome expansion in fungi linked to evolution of root-endophyte symbiosis.</title>
        <authorList>
            <consortium name="DOE Joint Genome Institute"/>
            <person name="Ke Y.-H."/>
            <person name="Bonito G."/>
            <person name="Liao H.-L."/>
            <person name="Looney B."/>
            <person name="Rojas-Flechas A."/>
            <person name="Nash J."/>
            <person name="Hameed K."/>
            <person name="Schadt C."/>
            <person name="Martin F."/>
            <person name="Crous P.W."/>
            <person name="Miettinen O."/>
            <person name="Magnuson J.K."/>
            <person name="Labbe J."/>
            <person name="Jacobson D."/>
            <person name="Doktycz M.J."/>
            <person name="Veneault-Fourrey C."/>
            <person name="Kuo A."/>
            <person name="Mondo S."/>
            <person name="Calhoun S."/>
            <person name="Riley R."/>
            <person name="Ohm R."/>
            <person name="LaButti K."/>
            <person name="Andreopoulos B."/>
            <person name="Pangilinan J."/>
            <person name="Nolan M."/>
            <person name="Tritt A."/>
            <person name="Clum A."/>
            <person name="Lipzen A."/>
            <person name="Daum C."/>
            <person name="Barry K."/>
            <person name="Grigoriev I.V."/>
            <person name="Vilgalys R."/>
        </authorList>
    </citation>
    <scope>NUCLEOTIDE SEQUENCE</scope>
    <source>
        <strain evidence="1">PMI_201</strain>
    </source>
</reference>